<comment type="caution">
    <text evidence="1">The sequence shown here is derived from an EMBL/GenBank/DDBJ whole genome shotgun (WGS) entry which is preliminary data.</text>
</comment>
<gene>
    <name evidence="1" type="ORF">Q4521_22825</name>
</gene>
<dbReference type="EMBL" id="JAUOPB010000629">
    <property type="protein sequence ID" value="MDO6425324.1"/>
    <property type="molecule type" value="Genomic_DNA"/>
</dbReference>
<feature type="non-terminal residue" evidence="1">
    <location>
        <position position="1"/>
    </location>
</feature>
<protein>
    <recommendedName>
        <fullName evidence="3">GAF domain-containing protein</fullName>
    </recommendedName>
</protein>
<proteinExistence type="predicted"/>
<name>A0AAW7XCL9_9GAMM</name>
<feature type="non-terminal residue" evidence="1">
    <location>
        <position position="77"/>
    </location>
</feature>
<reference evidence="1" key="1">
    <citation type="submission" date="2023-07" db="EMBL/GenBank/DDBJ databases">
        <title>Genome content predicts the carbon catabolic preferences of heterotrophic bacteria.</title>
        <authorList>
            <person name="Gralka M."/>
        </authorList>
    </citation>
    <scope>NUCLEOTIDE SEQUENCE</scope>
    <source>
        <strain evidence="1">I3M17_2</strain>
    </source>
</reference>
<dbReference type="Proteomes" id="UP001169760">
    <property type="component" value="Unassembled WGS sequence"/>
</dbReference>
<evidence type="ECO:0000313" key="2">
    <source>
        <dbReference type="Proteomes" id="UP001169760"/>
    </source>
</evidence>
<dbReference type="RefSeq" id="WP_303494831.1">
    <property type="nucleotide sequence ID" value="NZ_JAUOPB010000629.1"/>
</dbReference>
<evidence type="ECO:0000313" key="1">
    <source>
        <dbReference type="EMBL" id="MDO6425324.1"/>
    </source>
</evidence>
<evidence type="ECO:0008006" key="3">
    <source>
        <dbReference type="Google" id="ProtNLM"/>
    </source>
</evidence>
<organism evidence="1 2">
    <name type="scientific">Saccharophagus degradans</name>
    <dbReference type="NCBI Taxonomy" id="86304"/>
    <lineage>
        <taxon>Bacteria</taxon>
        <taxon>Pseudomonadati</taxon>
        <taxon>Pseudomonadota</taxon>
        <taxon>Gammaproteobacteria</taxon>
        <taxon>Cellvibrionales</taxon>
        <taxon>Cellvibrionaceae</taxon>
        <taxon>Saccharophagus</taxon>
    </lineage>
</organism>
<accession>A0AAW7XCL9</accession>
<sequence>VNRVFKSTLITAIPDLEIYAKSSGENNFYKTTTNNHLKSIILVPIELNNNFLAILELGSPNIYELNSINANKLRDII</sequence>
<dbReference type="AlphaFoldDB" id="A0AAW7XCL9"/>